<dbReference type="PANTHER" id="PTHR23508:SF10">
    <property type="entry name" value="CARBOXYLIC ACID TRANSPORTER PROTEIN HOMOLOG"/>
    <property type="match status" value="1"/>
</dbReference>
<dbReference type="EMBL" id="CAMXCT010000001">
    <property type="protein sequence ID" value="CAI3972219.1"/>
    <property type="molecule type" value="Genomic_DNA"/>
</dbReference>
<feature type="transmembrane region" description="Helical" evidence="6">
    <location>
        <begin position="836"/>
        <end position="854"/>
    </location>
</feature>
<gene>
    <name evidence="8" type="ORF">C1SCF055_LOCUS809</name>
</gene>
<comment type="subcellular location">
    <subcellularLocation>
        <location evidence="1">Membrane</location>
        <topology evidence="1">Multi-pass membrane protein</topology>
    </subcellularLocation>
</comment>
<evidence type="ECO:0000259" key="7">
    <source>
        <dbReference type="PROSITE" id="PS50850"/>
    </source>
</evidence>
<proteinExistence type="predicted"/>
<comment type="caution">
    <text evidence="8">The sequence shown here is derived from an EMBL/GenBank/DDBJ whole genome shotgun (WGS) entry which is preliminary data.</text>
</comment>
<evidence type="ECO:0000256" key="5">
    <source>
        <dbReference type="SAM" id="MobiDB-lite"/>
    </source>
</evidence>
<dbReference type="Proteomes" id="UP001152797">
    <property type="component" value="Unassembled WGS sequence"/>
</dbReference>
<evidence type="ECO:0000256" key="4">
    <source>
        <dbReference type="ARBA" id="ARBA00023136"/>
    </source>
</evidence>
<feature type="compositionally biased region" description="Gly residues" evidence="5">
    <location>
        <begin position="33"/>
        <end position="47"/>
    </location>
</feature>
<evidence type="ECO:0000256" key="1">
    <source>
        <dbReference type="ARBA" id="ARBA00004141"/>
    </source>
</evidence>
<feature type="transmembrane region" description="Helical" evidence="6">
    <location>
        <begin position="749"/>
        <end position="767"/>
    </location>
</feature>
<feature type="transmembrane region" description="Helical" evidence="6">
    <location>
        <begin position="706"/>
        <end position="729"/>
    </location>
</feature>
<dbReference type="Gene3D" id="3.20.20.100">
    <property type="entry name" value="NADP-dependent oxidoreductase domain"/>
    <property type="match status" value="1"/>
</dbReference>
<dbReference type="PROSITE" id="PS50850">
    <property type="entry name" value="MFS"/>
    <property type="match status" value="1"/>
</dbReference>
<reference evidence="9 10" key="2">
    <citation type="submission" date="2024-05" db="EMBL/GenBank/DDBJ databases">
        <authorList>
            <person name="Chen Y."/>
            <person name="Shah S."/>
            <person name="Dougan E. K."/>
            <person name="Thang M."/>
            <person name="Chan C."/>
        </authorList>
    </citation>
    <scope>NUCLEOTIDE SEQUENCE [LARGE SCALE GENOMIC DNA]</scope>
</reference>
<dbReference type="InterPro" id="IPR011701">
    <property type="entry name" value="MFS"/>
</dbReference>
<dbReference type="Pfam" id="PF00248">
    <property type="entry name" value="Aldo_ket_red"/>
    <property type="match status" value="1"/>
</dbReference>
<name>A0A9P1BEW9_9DINO</name>
<dbReference type="Pfam" id="PF07690">
    <property type="entry name" value="MFS_1"/>
    <property type="match status" value="1"/>
</dbReference>
<keyword evidence="3 6" id="KW-1133">Transmembrane helix</keyword>
<dbReference type="AlphaFoldDB" id="A0A9P1BEW9"/>
<feature type="transmembrane region" description="Helical" evidence="6">
    <location>
        <begin position="1028"/>
        <end position="1050"/>
    </location>
</feature>
<keyword evidence="4 6" id="KW-0472">Membrane</keyword>
<sequence>MVVTLAPVTDIARAESLKESLYTWKNYLDPSSGGSGGGGHSHSGIKGGRPDTHAPAGLMGAHVHKQGEMMFEFKFMTMDMDDNLVGSRKVSDVEALDASGVSFMATPTRMHMDMYMLHGMYGLTDNVTLYVMPMWVDLTMDHLRRMPLMGDPDFTTHNSGFGDTPLGALWRIYDGDTDELIVNLGCSVPTGKINGRTAAPSNGMMPPGLFPYPMRLGSGTFNARPGVTYRQYWETRSFGAQYQADLPIGRNYRNYSVGDTHRLNFWLSQRIGPEGNLAFTFRVENLWRSNFGGFDPAFGPNNTVISTARTDMRGGYWLDLGYGAIWLLPKGGRLSFEIVQPIFQDLDGVQLETDMAVFASYSKAPYFQGNRMQFRKLGRTEISVSQVAFGAGPVSGLMTGSEVARQRAVVQRAVECGINWFDTAATYGAGQSEASLGDALQALNVADQVHLATKVRFMPEDLADIRGHAIHSVNESLSRLRVEHVTLLQLHNSITNTRGDEPTSITPQDVLGPGGVLEAFEELRIAGKVQYLGLTGIGQPAALAEVIDSGAFDTIQTPYNVLNPSSGRTMPDSFADTNYGNIIAHCQRQGMGVFAIRVYAGGAMAGSVPSAHTLKTKFFPLKLYEQDVFRSARLCDVLGCRRDELMEIGLRYALSHETITAAIVGMGEPGHVDRAVAAVDAGPLPAETPMSSSDEPIKELSRGGRISVLVVAFLGWMFAGTIMVIVPLAGRPALISMGVTDEGQVGNWFAWYICAFLLGAAAGGWLFGTLGDRIGRAKAMGASILWYSIFTGVMVWVETPTHFLILRFVACMGVGGMWPNGVALASESWSNVSRPLLAGLIGTSANLGFVYLGMLSSENWINMQLSSLLNTDLTISPDNWRWVMIVGALPAPLGLIAMTILPESPRWLAQRNVVREAGAENLMFEVFRPPLLKVTLLGIVLGTIPLLGNWGGANWLVPWADQVGGEERADLESRTQTIRSAGAALGSLLGGWLAAMFGRRTTYFAISLFSLASSAYLFWFLTPNSPNFLWWVFILGFFGTVFFGWLPLYLPELFPTHIRSTGSGVTFNFGRIFTALGVLGVGEIMRQFDGDYARVGQVTSLVYLLGMIIICFAPDTSKRQLDDD</sequence>
<keyword evidence="2 6" id="KW-0812">Transmembrane</keyword>
<evidence type="ECO:0000256" key="6">
    <source>
        <dbReference type="SAM" id="Phobius"/>
    </source>
</evidence>
<dbReference type="InterPro" id="IPR020846">
    <property type="entry name" value="MFS_dom"/>
</dbReference>
<keyword evidence="10" id="KW-1185">Reference proteome</keyword>
<dbReference type="Gene3D" id="1.20.1250.20">
    <property type="entry name" value="MFS general substrate transporter like domains"/>
    <property type="match status" value="2"/>
</dbReference>
<dbReference type="GO" id="GO:0005886">
    <property type="term" value="C:plasma membrane"/>
    <property type="evidence" value="ECO:0007669"/>
    <property type="project" value="TreeGrafter"/>
</dbReference>
<organism evidence="8">
    <name type="scientific">Cladocopium goreaui</name>
    <dbReference type="NCBI Taxonomy" id="2562237"/>
    <lineage>
        <taxon>Eukaryota</taxon>
        <taxon>Sar</taxon>
        <taxon>Alveolata</taxon>
        <taxon>Dinophyceae</taxon>
        <taxon>Suessiales</taxon>
        <taxon>Symbiodiniaceae</taxon>
        <taxon>Cladocopium</taxon>
    </lineage>
</organism>
<evidence type="ECO:0000256" key="3">
    <source>
        <dbReference type="ARBA" id="ARBA00022989"/>
    </source>
</evidence>
<evidence type="ECO:0000313" key="10">
    <source>
        <dbReference type="Proteomes" id="UP001152797"/>
    </source>
</evidence>
<feature type="transmembrane region" description="Helical" evidence="6">
    <location>
        <begin position="931"/>
        <end position="957"/>
    </location>
</feature>
<dbReference type="PANTHER" id="PTHR23508">
    <property type="entry name" value="CARBOXYLIC ACID TRANSPORTER PROTEIN HOMOLOG"/>
    <property type="match status" value="1"/>
</dbReference>
<feature type="transmembrane region" description="Helical" evidence="6">
    <location>
        <begin position="1094"/>
        <end position="1113"/>
    </location>
</feature>
<feature type="transmembrane region" description="Helical" evidence="6">
    <location>
        <begin position="1062"/>
        <end position="1082"/>
    </location>
</feature>
<evidence type="ECO:0000313" key="8">
    <source>
        <dbReference type="EMBL" id="CAI3972219.1"/>
    </source>
</evidence>
<feature type="transmembrane region" description="Helical" evidence="6">
    <location>
        <begin position="779"/>
        <end position="797"/>
    </location>
</feature>
<feature type="transmembrane region" description="Helical" evidence="6">
    <location>
        <begin position="977"/>
        <end position="995"/>
    </location>
</feature>
<dbReference type="EMBL" id="CAMXCT030000001">
    <property type="protein sequence ID" value="CAL4759531.1"/>
    <property type="molecule type" value="Genomic_DNA"/>
</dbReference>
<reference evidence="8" key="1">
    <citation type="submission" date="2022-10" db="EMBL/GenBank/DDBJ databases">
        <authorList>
            <person name="Chen Y."/>
            <person name="Dougan E. K."/>
            <person name="Chan C."/>
            <person name="Rhodes N."/>
            <person name="Thang M."/>
        </authorList>
    </citation>
    <scope>NUCLEOTIDE SEQUENCE</scope>
</reference>
<feature type="transmembrane region" description="Helical" evidence="6">
    <location>
        <begin position="880"/>
        <end position="901"/>
    </location>
</feature>
<feature type="domain" description="Major facilitator superfamily (MFS) profile" evidence="7">
    <location>
        <begin position="708"/>
        <end position="1118"/>
    </location>
</feature>
<dbReference type="EMBL" id="CAMXCT020000001">
    <property type="protein sequence ID" value="CAL1125594.1"/>
    <property type="molecule type" value="Genomic_DNA"/>
</dbReference>
<dbReference type="InterPro" id="IPR036259">
    <property type="entry name" value="MFS_trans_sf"/>
</dbReference>
<accession>A0A9P1BEW9</accession>
<dbReference type="GO" id="GO:0046943">
    <property type="term" value="F:carboxylic acid transmembrane transporter activity"/>
    <property type="evidence" value="ECO:0007669"/>
    <property type="project" value="TreeGrafter"/>
</dbReference>
<dbReference type="InterPro" id="IPR023210">
    <property type="entry name" value="NADP_OxRdtase_dom"/>
</dbReference>
<protein>
    <submittedName>
        <fullName evidence="9">1-deoxyxylulose-5-phosphate synthase YajO</fullName>
    </submittedName>
</protein>
<dbReference type="InterPro" id="IPR036812">
    <property type="entry name" value="NAD(P)_OxRdtase_dom_sf"/>
</dbReference>
<feature type="region of interest" description="Disordered" evidence="5">
    <location>
        <begin position="33"/>
        <end position="54"/>
    </location>
</feature>
<dbReference type="SUPFAM" id="SSF51430">
    <property type="entry name" value="NAD(P)-linked oxidoreductase"/>
    <property type="match status" value="1"/>
</dbReference>
<feature type="transmembrane region" description="Helical" evidence="6">
    <location>
        <begin position="1002"/>
        <end position="1022"/>
    </location>
</feature>
<dbReference type="SUPFAM" id="SSF103473">
    <property type="entry name" value="MFS general substrate transporter"/>
    <property type="match status" value="1"/>
</dbReference>
<evidence type="ECO:0000313" key="9">
    <source>
        <dbReference type="EMBL" id="CAL4759531.1"/>
    </source>
</evidence>
<evidence type="ECO:0000256" key="2">
    <source>
        <dbReference type="ARBA" id="ARBA00022692"/>
    </source>
</evidence>
<dbReference type="OrthoDB" id="48988at2759"/>
<feature type="transmembrane region" description="Helical" evidence="6">
    <location>
        <begin position="803"/>
        <end position="824"/>
    </location>
</feature>